<evidence type="ECO:0000259" key="6">
    <source>
        <dbReference type="PROSITE" id="PS50072"/>
    </source>
</evidence>
<evidence type="ECO:0000256" key="2">
    <source>
        <dbReference type="ARBA" id="ARBA00007365"/>
    </source>
</evidence>
<keyword evidence="4 5" id="KW-0413">Isomerase</keyword>
<evidence type="ECO:0000313" key="8">
    <source>
        <dbReference type="Proteomes" id="UP000227088"/>
    </source>
</evidence>
<dbReference type="InterPro" id="IPR020892">
    <property type="entry name" value="Cyclophilin-type_PPIase_CS"/>
</dbReference>
<dbReference type="PIRSF" id="PIRSF001467">
    <property type="entry name" value="Peptidylpro_ismrse"/>
    <property type="match status" value="1"/>
</dbReference>
<dbReference type="GO" id="GO:0003755">
    <property type="term" value="F:peptidyl-prolyl cis-trans isomerase activity"/>
    <property type="evidence" value="ECO:0007669"/>
    <property type="project" value="UniProtKB-UniRule"/>
</dbReference>
<dbReference type="AlphaFoldDB" id="A0A1Y5HUF5"/>
<dbReference type="PROSITE" id="PS00170">
    <property type="entry name" value="CSA_PPIASE_1"/>
    <property type="match status" value="1"/>
</dbReference>
<dbReference type="PRINTS" id="PR00153">
    <property type="entry name" value="CSAPPISMRASE"/>
</dbReference>
<comment type="catalytic activity">
    <reaction evidence="5">
        <text>[protein]-peptidylproline (omega=180) = [protein]-peptidylproline (omega=0)</text>
        <dbReference type="Rhea" id="RHEA:16237"/>
        <dbReference type="Rhea" id="RHEA-COMP:10747"/>
        <dbReference type="Rhea" id="RHEA-COMP:10748"/>
        <dbReference type="ChEBI" id="CHEBI:83833"/>
        <dbReference type="ChEBI" id="CHEBI:83834"/>
        <dbReference type="EC" id="5.2.1.8"/>
    </reaction>
</comment>
<dbReference type="GO" id="GO:0006457">
    <property type="term" value="P:protein folding"/>
    <property type="evidence" value="ECO:0007669"/>
    <property type="project" value="InterPro"/>
</dbReference>
<feature type="domain" description="PPIase cyclophilin-type" evidence="6">
    <location>
        <begin position="14"/>
        <end position="164"/>
    </location>
</feature>
<dbReference type="PANTHER" id="PTHR43246">
    <property type="entry name" value="PEPTIDYL-PROLYL CIS-TRANS ISOMERASE CYP38, CHLOROPLASTIC"/>
    <property type="match status" value="1"/>
</dbReference>
<protein>
    <recommendedName>
        <fullName evidence="5">Peptidyl-prolyl cis-trans isomerase</fullName>
        <shortName evidence="5">PPIase</shortName>
        <ecNumber evidence="5">5.2.1.8</ecNumber>
    </recommendedName>
</protein>
<sequence>MAPVNVKTVDVIIETSMGKIEIELNAEKAPISVENFLQYVEDGHYNGTIFHRVINNFMVQGGGFDKHMRQKPTRAMIKNEAKNGLKNDRGTIAMARTGVVDSATSQFFINHKDNDFLNHGGRDYGYAVFAKVTKGMDVVDAIARIKTKSGDVPVNPVMLKKVYVKVIETEAKAAQ</sequence>
<dbReference type="PROSITE" id="PS50072">
    <property type="entry name" value="CSA_PPIASE_2"/>
    <property type="match status" value="1"/>
</dbReference>
<dbReference type="EC" id="5.2.1.8" evidence="5"/>
<evidence type="ECO:0000313" key="7">
    <source>
        <dbReference type="EMBL" id="OUS40107.1"/>
    </source>
</evidence>
<evidence type="ECO:0000256" key="4">
    <source>
        <dbReference type="ARBA" id="ARBA00023235"/>
    </source>
</evidence>
<evidence type="ECO:0000256" key="1">
    <source>
        <dbReference type="ARBA" id="ARBA00002388"/>
    </source>
</evidence>
<accession>A0A1Y5HUF5</accession>
<dbReference type="InterPro" id="IPR002130">
    <property type="entry name" value="Cyclophilin-type_PPIase_dom"/>
</dbReference>
<comment type="caution">
    <text evidence="7">The sequence shown here is derived from an EMBL/GenBank/DDBJ whole genome shotgun (WGS) entry which is preliminary data.</text>
</comment>
<dbReference type="InterPro" id="IPR029000">
    <property type="entry name" value="Cyclophilin-like_dom_sf"/>
</dbReference>
<name>A0A1Y5HUF5_OLEAN</name>
<comment type="similarity">
    <text evidence="2 5">Belongs to the cyclophilin-type PPIase family.</text>
</comment>
<evidence type="ECO:0000256" key="5">
    <source>
        <dbReference type="RuleBase" id="RU363019"/>
    </source>
</evidence>
<organism evidence="7 8">
    <name type="scientific">Oleispira antarctica</name>
    <dbReference type="NCBI Taxonomy" id="188908"/>
    <lineage>
        <taxon>Bacteria</taxon>
        <taxon>Pseudomonadati</taxon>
        <taxon>Pseudomonadota</taxon>
        <taxon>Gammaproteobacteria</taxon>
        <taxon>Oceanospirillales</taxon>
        <taxon>Oceanospirillaceae</taxon>
        <taxon>Oleispira</taxon>
    </lineage>
</organism>
<dbReference type="CDD" id="cd01920">
    <property type="entry name" value="cyclophilin_EcCYP_like"/>
    <property type="match status" value="1"/>
</dbReference>
<comment type="function">
    <text evidence="1 5">PPIases accelerate the folding of proteins. It catalyzes the cis-trans isomerization of proline imidic peptide bonds in oligopeptides.</text>
</comment>
<evidence type="ECO:0000256" key="3">
    <source>
        <dbReference type="ARBA" id="ARBA00023110"/>
    </source>
</evidence>
<dbReference type="Pfam" id="PF00160">
    <property type="entry name" value="Pro_isomerase"/>
    <property type="match status" value="1"/>
</dbReference>
<gene>
    <name evidence="7" type="ORF">A9R00_07775</name>
</gene>
<dbReference type="InterPro" id="IPR044665">
    <property type="entry name" value="E_coli_cyclophilin_A-like"/>
</dbReference>
<keyword evidence="3 5" id="KW-0697">Rotamase</keyword>
<dbReference type="InterPro" id="IPR024936">
    <property type="entry name" value="Cyclophilin-type_PPIase"/>
</dbReference>
<dbReference type="SUPFAM" id="SSF50891">
    <property type="entry name" value="Cyclophilin-like"/>
    <property type="match status" value="1"/>
</dbReference>
<dbReference type="Proteomes" id="UP000227088">
    <property type="component" value="Unassembled WGS sequence"/>
</dbReference>
<proteinExistence type="inferred from homology"/>
<dbReference type="Gene3D" id="2.40.100.10">
    <property type="entry name" value="Cyclophilin-like"/>
    <property type="match status" value="1"/>
</dbReference>
<dbReference type="EMBL" id="MABE01000438">
    <property type="protein sequence ID" value="OUS40107.1"/>
    <property type="molecule type" value="Genomic_DNA"/>
</dbReference>
<reference evidence="8" key="1">
    <citation type="journal article" date="2017" name="Proc. Natl. Acad. Sci. U.S.A.">
        <title>Simulation of Deepwater Horizon oil plume reveals substrate specialization within a complex community of hydrocarbon degraders.</title>
        <authorList>
            <person name="Hu P."/>
            <person name="Dubinsky E.A."/>
            <person name="Probst A.J."/>
            <person name="Wang J."/>
            <person name="Sieber C.M.K."/>
            <person name="Tom L.M."/>
            <person name="Gardinali P."/>
            <person name="Banfield J.F."/>
            <person name="Atlas R.M."/>
            <person name="Andersen G.L."/>
        </authorList>
    </citation>
    <scope>NUCLEOTIDE SEQUENCE [LARGE SCALE GENOMIC DNA]</scope>
</reference>